<sequence>MFARGEGRTQFSAGSPGRLRRVQSFGARGRLAAPPVVGWPDDATGGQAAAAR</sequence>
<comment type="caution">
    <text evidence="2">The sequence shown here is derived from an EMBL/GenBank/DDBJ whole genome shotgun (WGS) entry which is preliminary data.</text>
</comment>
<evidence type="ECO:0000313" key="3">
    <source>
        <dbReference type="Proteomes" id="UP001500212"/>
    </source>
</evidence>
<evidence type="ECO:0000256" key="1">
    <source>
        <dbReference type="SAM" id="MobiDB-lite"/>
    </source>
</evidence>
<evidence type="ECO:0000313" key="2">
    <source>
        <dbReference type="EMBL" id="GAA4616562.1"/>
    </source>
</evidence>
<feature type="region of interest" description="Disordered" evidence="1">
    <location>
        <begin position="1"/>
        <end position="52"/>
    </location>
</feature>
<gene>
    <name evidence="2" type="ORF">GCM10023195_73670</name>
</gene>
<reference evidence="3" key="1">
    <citation type="journal article" date="2019" name="Int. J. Syst. Evol. Microbiol.">
        <title>The Global Catalogue of Microorganisms (GCM) 10K type strain sequencing project: providing services to taxonomists for standard genome sequencing and annotation.</title>
        <authorList>
            <consortium name="The Broad Institute Genomics Platform"/>
            <consortium name="The Broad Institute Genome Sequencing Center for Infectious Disease"/>
            <person name="Wu L."/>
            <person name="Ma J."/>
        </authorList>
    </citation>
    <scope>NUCLEOTIDE SEQUENCE [LARGE SCALE GENOMIC DNA]</scope>
    <source>
        <strain evidence="3">JCM 17938</strain>
    </source>
</reference>
<keyword evidence="3" id="KW-1185">Reference proteome</keyword>
<proteinExistence type="predicted"/>
<organism evidence="2 3">
    <name type="scientific">Actinoallomurus liliacearum</name>
    <dbReference type="NCBI Taxonomy" id="1080073"/>
    <lineage>
        <taxon>Bacteria</taxon>
        <taxon>Bacillati</taxon>
        <taxon>Actinomycetota</taxon>
        <taxon>Actinomycetes</taxon>
        <taxon>Streptosporangiales</taxon>
        <taxon>Thermomonosporaceae</taxon>
        <taxon>Actinoallomurus</taxon>
    </lineage>
</organism>
<protein>
    <submittedName>
        <fullName evidence="2">Uncharacterized protein</fullName>
    </submittedName>
</protein>
<dbReference type="EMBL" id="BAABHJ010000034">
    <property type="protein sequence ID" value="GAA4616562.1"/>
    <property type="molecule type" value="Genomic_DNA"/>
</dbReference>
<dbReference type="Proteomes" id="UP001500212">
    <property type="component" value="Unassembled WGS sequence"/>
</dbReference>
<name>A0ABP8TX77_9ACTN</name>
<accession>A0ABP8TX77</accession>